<evidence type="ECO:0008006" key="6">
    <source>
        <dbReference type="Google" id="ProtNLM"/>
    </source>
</evidence>
<accession>A0ABQ1P173</accession>
<feature type="transmembrane region" description="Helical" evidence="3">
    <location>
        <begin position="101"/>
        <end position="120"/>
    </location>
</feature>
<dbReference type="Proteomes" id="UP000597761">
    <property type="component" value="Unassembled WGS sequence"/>
</dbReference>
<dbReference type="Pfam" id="PF01066">
    <property type="entry name" value="CDP-OH_P_transf"/>
    <property type="match status" value="1"/>
</dbReference>
<dbReference type="Gene3D" id="1.20.120.1760">
    <property type="match status" value="1"/>
</dbReference>
<feature type="transmembrane region" description="Helical" evidence="3">
    <location>
        <begin position="140"/>
        <end position="157"/>
    </location>
</feature>
<proteinExistence type="inferred from homology"/>
<protein>
    <recommendedName>
        <fullName evidence="6">CDP-alcohol phosphatidyltransferase</fullName>
    </recommendedName>
</protein>
<feature type="transmembrane region" description="Helical" evidence="3">
    <location>
        <begin position="213"/>
        <end position="232"/>
    </location>
</feature>
<dbReference type="InterPro" id="IPR048254">
    <property type="entry name" value="CDP_ALCOHOL_P_TRANSF_CS"/>
</dbReference>
<feature type="transmembrane region" description="Helical" evidence="3">
    <location>
        <begin position="39"/>
        <end position="61"/>
    </location>
</feature>
<dbReference type="PROSITE" id="PS00379">
    <property type="entry name" value="CDP_ALCOHOL_P_TRANSF"/>
    <property type="match status" value="1"/>
</dbReference>
<keyword evidence="3" id="KW-0472">Membrane</keyword>
<evidence type="ECO:0000256" key="1">
    <source>
        <dbReference type="ARBA" id="ARBA00022679"/>
    </source>
</evidence>
<dbReference type="RefSeq" id="WP_188667473.1">
    <property type="nucleotide sequence ID" value="NZ_BMJI01000005.1"/>
</dbReference>
<dbReference type="InterPro" id="IPR000462">
    <property type="entry name" value="CDP-OH_P_trans"/>
</dbReference>
<evidence type="ECO:0000313" key="5">
    <source>
        <dbReference type="Proteomes" id="UP000597761"/>
    </source>
</evidence>
<organism evidence="4 5">
    <name type="scientific">Tersicoccus solisilvae</name>
    <dbReference type="NCBI Taxonomy" id="1882339"/>
    <lineage>
        <taxon>Bacteria</taxon>
        <taxon>Bacillati</taxon>
        <taxon>Actinomycetota</taxon>
        <taxon>Actinomycetes</taxon>
        <taxon>Micrococcales</taxon>
        <taxon>Micrococcaceae</taxon>
        <taxon>Tersicoccus</taxon>
    </lineage>
</organism>
<evidence type="ECO:0000256" key="3">
    <source>
        <dbReference type="SAM" id="Phobius"/>
    </source>
</evidence>
<keyword evidence="5" id="KW-1185">Reference proteome</keyword>
<evidence type="ECO:0000256" key="2">
    <source>
        <dbReference type="RuleBase" id="RU003750"/>
    </source>
</evidence>
<name>A0ABQ1P173_9MICC</name>
<evidence type="ECO:0000313" key="4">
    <source>
        <dbReference type="EMBL" id="GGC87032.1"/>
    </source>
</evidence>
<feature type="transmembrane region" description="Helical" evidence="3">
    <location>
        <begin position="12"/>
        <end position="33"/>
    </location>
</feature>
<comment type="caution">
    <text evidence="4">The sequence shown here is derived from an EMBL/GenBank/DDBJ whole genome shotgun (WGS) entry which is preliminary data.</text>
</comment>
<keyword evidence="3" id="KW-1133">Transmembrane helix</keyword>
<comment type="similarity">
    <text evidence="2">Belongs to the CDP-alcohol phosphatidyltransferase class-I family.</text>
</comment>
<reference evidence="5" key="1">
    <citation type="journal article" date="2019" name="Int. J. Syst. Evol. Microbiol.">
        <title>The Global Catalogue of Microorganisms (GCM) 10K type strain sequencing project: providing services to taxonomists for standard genome sequencing and annotation.</title>
        <authorList>
            <consortium name="The Broad Institute Genomics Platform"/>
            <consortium name="The Broad Institute Genome Sequencing Center for Infectious Disease"/>
            <person name="Wu L."/>
            <person name="Ma J."/>
        </authorList>
    </citation>
    <scope>NUCLEOTIDE SEQUENCE [LARGE SCALE GENOMIC DNA]</scope>
    <source>
        <strain evidence="5">CGMCC 1.15480</strain>
    </source>
</reference>
<dbReference type="EMBL" id="BMJI01000005">
    <property type="protein sequence ID" value="GGC87032.1"/>
    <property type="molecule type" value="Genomic_DNA"/>
</dbReference>
<keyword evidence="1 2" id="KW-0808">Transferase</keyword>
<feature type="transmembrane region" description="Helical" evidence="3">
    <location>
        <begin position="73"/>
        <end position="95"/>
    </location>
</feature>
<dbReference type="InterPro" id="IPR043130">
    <property type="entry name" value="CDP-OH_PTrfase_TM_dom"/>
</dbReference>
<gene>
    <name evidence="4" type="ORF">GCM10011512_12440</name>
</gene>
<sequence>MHRMASRVGQRAVLDVVVTVLGCLGVGILLVQFGGASPFGSAAAVISGLTLVSVGVVSVARRRPLFSTPADRVTLTRAVLGGGCATIVVLALLGAVPFRSWWLLLLAAPAVLLDAVDGWVARRTGTASAPGSRLDMETDAALLLVLSVPLTCVLGPWVLAVGLMRYAFVALSWWRPALRGPLGFSRFRRIVAAVQGVVLVVALVPVLPVPVAGVLVAVALALLTVSFARDVVALERVARRPRPSIPPR</sequence>
<keyword evidence="3" id="KW-0812">Transmembrane</keyword>